<dbReference type="EMBL" id="DQ220293">
    <property type="protein sequence ID" value="ABB29912.1"/>
    <property type="molecule type" value="Genomic_DNA"/>
</dbReference>
<dbReference type="CDD" id="cd03786">
    <property type="entry name" value="GTB_UDP-GlcNAc_2-Epimerase"/>
    <property type="match status" value="1"/>
</dbReference>
<gene>
    <name evidence="2" type="primary">nnaA</name>
</gene>
<dbReference type="GO" id="GO:0004553">
    <property type="term" value="F:hydrolase activity, hydrolyzing O-glycosyl compounds"/>
    <property type="evidence" value="ECO:0007669"/>
    <property type="project" value="InterPro"/>
</dbReference>
<dbReference type="InterPro" id="IPR020004">
    <property type="entry name" value="UDP-GlcNAc_Epase"/>
</dbReference>
<protein>
    <submittedName>
        <fullName evidence="2">NnaA</fullName>
    </submittedName>
</protein>
<proteinExistence type="predicted"/>
<dbReference type="Pfam" id="PF02350">
    <property type="entry name" value="Epimerase_2"/>
    <property type="match status" value="1"/>
</dbReference>
<dbReference type="GO" id="GO:0006047">
    <property type="term" value="P:UDP-N-acetylglucosamine metabolic process"/>
    <property type="evidence" value="ECO:0007669"/>
    <property type="project" value="InterPro"/>
</dbReference>
<sequence length="396" mass="44711">MKKLLYITGSRAEYGIMKRLLRKLQDHERIELSIIATGMHCDVKYGYTYQNIIDDGFEIKELFDIKIETSTNSNIISTMSRAQSLFGAHFQDNKYDAIIILGDRYEMLSVAIAASIHGIPIIHLHGGEQTLGNYDEFIRHCITKMSHLHLVATDKYRERVIQLGEPPASVVNIGAMGAENVIYLPIPEHNELQSKYSNVLSNYFMVLFHPETLTRKSVHDQINELIKALEIAHKKNHCNFIFIGSNSDTSSEIITEQILTFCKSYNFPYLVSLPTQDYLGLCKYSLGLIGNSSSGLIEIPSLGVPTINIGHRQAGRERGKSVIDVECCHVDILNKIHDILSNRNISADDNVNPYYKENSADLAMSSIISFLDRIGDNKSHIKKFYDIPNIDNLINS</sequence>
<dbReference type="NCBIfam" id="TIGR03568">
    <property type="entry name" value="NeuC_NnaA"/>
    <property type="match status" value="1"/>
</dbReference>
<organism evidence="2">
    <name type="scientific">Escherichia coli</name>
    <dbReference type="NCBI Taxonomy" id="562"/>
    <lineage>
        <taxon>Bacteria</taxon>
        <taxon>Pseudomonadati</taxon>
        <taxon>Pseudomonadota</taxon>
        <taxon>Gammaproteobacteria</taxon>
        <taxon>Enterobacterales</taxon>
        <taxon>Enterobacteriaceae</taxon>
        <taxon>Escherichia</taxon>
    </lineage>
</organism>
<dbReference type="SUPFAM" id="SSF53756">
    <property type="entry name" value="UDP-Glycosyltransferase/glycogen phosphorylase"/>
    <property type="match status" value="1"/>
</dbReference>
<reference evidence="2" key="1">
    <citation type="journal article" date="2006" name="Curr. Microbiol.">
        <title>Characterization of E. coli O24 and O56 O antigen gene clusters reveals a complex evolutionary history of the O24 gene cluster.</title>
        <authorList>
            <person name="Cheng J."/>
            <person name="Wang Q."/>
            <person name="Wang W."/>
            <person name="Wang Y."/>
            <person name="Wang L."/>
            <person name="Feng L."/>
        </authorList>
    </citation>
    <scope>NUCLEOTIDE SEQUENCE</scope>
</reference>
<dbReference type="PANTHER" id="PTHR43174">
    <property type="entry name" value="UDP-N-ACETYLGLUCOSAMINE 2-EPIMERASE"/>
    <property type="match status" value="1"/>
</dbReference>
<dbReference type="Gene3D" id="3.40.50.2000">
    <property type="entry name" value="Glycogen Phosphorylase B"/>
    <property type="match status" value="2"/>
</dbReference>
<dbReference type="AlphaFoldDB" id="Q077R3"/>
<name>Q077R3_ECOLX</name>
<dbReference type="InterPro" id="IPR029767">
    <property type="entry name" value="WecB-like"/>
</dbReference>
<evidence type="ECO:0000313" key="2">
    <source>
        <dbReference type="EMBL" id="ABB29912.1"/>
    </source>
</evidence>
<dbReference type="InterPro" id="IPR003331">
    <property type="entry name" value="UDP_GlcNAc_Epimerase_2_dom"/>
</dbReference>
<evidence type="ECO:0000259" key="1">
    <source>
        <dbReference type="Pfam" id="PF02350"/>
    </source>
</evidence>
<accession>Q077R3</accession>
<feature type="domain" description="UDP-N-acetylglucosamine 2-epimerase" evidence="1">
    <location>
        <begin position="22"/>
        <end position="364"/>
    </location>
</feature>
<dbReference type="PANTHER" id="PTHR43174:SF3">
    <property type="entry name" value="UDP-N-ACETYLGLUCOSAMINE 2-EPIMERASE"/>
    <property type="match status" value="1"/>
</dbReference>
<dbReference type="RefSeq" id="WP_097290887.1">
    <property type="nucleotide sequence ID" value="NZ_JADPBX010000027.1"/>
</dbReference>